<keyword evidence="2" id="KW-1185">Reference proteome</keyword>
<dbReference type="SUPFAM" id="SSF54427">
    <property type="entry name" value="NTF2-like"/>
    <property type="match status" value="1"/>
</dbReference>
<dbReference type="KEGG" id="nhl:Nhal_3676"/>
<proteinExistence type="predicted"/>
<dbReference type="RefSeq" id="WP_013034545.1">
    <property type="nucleotide sequence ID" value="NC_013960.1"/>
</dbReference>
<dbReference type="AlphaFoldDB" id="D5C2M1"/>
<gene>
    <name evidence="1" type="ordered locus">Nhal_3676</name>
</gene>
<evidence type="ECO:0000313" key="2">
    <source>
        <dbReference type="Proteomes" id="UP000001844"/>
    </source>
</evidence>
<name>D5C2M1_NITHN</name>
<dbReference type="PROSITE" id="PS51257">
    <property type="entry name" value="PROKAR_LIPOPROTEIN"/>
    <property type="match status" value="1"/>
</dbReference>
<evidence type="ECO:0000313" key="1">
    <source>
        <dbReference type="EMBL" id="ADE16696.1"/>
    </source>
</evidence>
<protein>
    <recommendedName>
        <fullName evidence="3">DUF4440 domain-containing protein</fullName>
    </recommendedName>
</protein>
<sequence>MQKTFVRITAGAIVLLLWAGLGGCAGSSTRAQDLAAEEALLRQRVLARWEVILAGDYEAAREFFAPTQRGNWSVKRLRNHYEVLAPRKEVKVRQVIFAFEDPSRATVVVQQHFDTAGTVTGLNAAEPVGTWDELWEKQDGQWWFVQTR</sequence>
<dbReference type="Proteomes" id="UP000001844">
    <property type="component" value="Chromosome"/>
</dbReference>
<dbReference type="InterPro" id="IPR032710">
    <property type="entry name" value="NTF2-like_dom_sf"/>
</dbReference>
<dbReference type="HOGENOM" id="CLU_1831892_0_0_6"/>
<evidence type="ECO:0008006" key="3">
    <source>
        <dbReference type="Google" id="ProtNLM"/>
    </source>
</evidence>
<dbReference type="EMBL" id="CP001798">
    <property type="protein sequence ID" value="ADE16696.1"/>
    <property type="molecule type" value="Genomic_DNA"/>
</dbReference>
<reference evidence="2" key="1">
    <citation type="submission" date="2010-04" db="EMBL/GenBank/DDBJ databases">
        <title>Complete genome sequence of Nitrosococcus halophilus Nc4, a salt-adapted, aerobic obligate ammonia-oxidizing sulfur purple bacterium.</title>
        <authorList>
            <consortium name="US DOE Joint Genome Institute"/>
            <person name="Campbell M.A."/>
            <person name="Malfatti S.A."/>
            <person name="Chain P.S.G."/>
            <person name="Heidelberg J.F."/>
            <person name="Ward B.B."/>
            <person name="Klotz M.G."/>
        </authorList>
    </citation>
    <scope>NUCLEOTIDE SEQUENCE [LARGE SCALE GENOMIC DNA]</scope>
    <source>
        <strain evidence="2">Nc4</strain>
    </source>
</reference>
<organism evidence="1 2">
    <name type="scientific">Nitrosococcus halophilus (strain Nc4)</name>
    <dbReference type="NCBI Taxonomy" id="472759"/>
    <lineage>
        <taxon>Bacteria</taxon>
        <taxon>Pseudomonadati</taxon>
        <taxon>Pseudomonadota</taxon>
        <taxon>Gammaproteobacteria</taxon>
        <taxon>Chromatiales</taxon>
        <taxon>Chromatiaceae</taxon>
        <taxon>Nitrosococcus</taxon>
    </lineage>
</organism>
<accession>D5C2M1</accession>
<dbReference type="STRING" id="472759.Nhal_3676"/>
<dbReference type="OrthoDB" id="5738094at2"/>